<name>A0A1F6DEE2_9BACT</name>
<feature type="transmembrane region" description="Helical" evidence="1">
    <location>
        <begin position="6"/>
        <end position="22"/>
    </location>
</feature>
<feature type="transmembrane region" description="Helical" evidence="1">
    <location>
        <begin position="43"/>
        <end position="63"/>
    </location>
</feature>
<proteinExistence type="predicted"/>
<dbReference type="Proteomes" id="UP000176377">
    <property type="component" value="Unassembled WGS sequence"/>
</dbReference>
<evidence type="ECO:0000256" key="1">
    <source>
        <dbReference type="SAM" id="Phobius"/>
    </source>
</evidence>
<accession>A0A1F6DEE2</accession>
<keyword evidence="1" id="KW-0812">Transmembrane</keyword>
<feature type="transmembrane region" description="Helical" evidence="1">
    <location>
        <begin position="97"/>
        <end position="120"/>
    </location>
</feature>
<organism evidence="2 3">
    <name type="scientific">Candidatus Kaiserbacteria bacterium RIFCSPHIGHO2_01_FULL_56_24</name>
    <dbReference type="NCBI Taxonomy" id="1798487"/>
    <lineage>
        <taxon>Bacteria</taxon>
        <taxon>Candidatus Kaiseribacteriota</taxon>
    </lineage>
</organism>
<keyword evidence="1" id="KW-0472">Membrane</keyword>
<sequence>MRTNIIGVAGLIALGISSRLLPHPPNMTMISAIALKSRSRFGTLGLAIPLASMILSDAIIGFYDWKLLISVYASFALISVLGAFVKSDASITRIGAVSAFGSTLFFLITNTVVWALSTWYPHTAGGLLACLAAGLPFYRYMLAGDIVAGIAMYKLPQVAAALALRRYLGKHSFRPASQ</sequence>
<dbReference type="AlphaFoldDB" id="A0A1F6DEE2"/>
<evidence type="ECO:0000313" key="2">
    <source>
        <dbReference type="EMBL" id="OGG59761.1"/>
    </source>
</evidence>
<feature type="transmembrane region" description="Helical" evidence="1">
    <location>
        <begin position="69"/>
        <end position="85"/>
    </location>
</feature>
<evidence type="ECO:0000313" key="3">
    <source>
        <dbReference type="Proteomes" id="UP000176377"/>
    </source>
</evidence>
<dbReference type="EMBL" id="MFLA01000016">
    <property type="protein sequence ID" value="OGG59761.1"/>
    <property type="molecule type" value="Genomic_DNA"/>
</dbReference>
<dbReference type="Pfam" id="PF20221">
    <property type="entry name" value="DUF6580"/>
    <property type="match status" value="1"/>
</dbReference>
<comment type="caution">
    <text evidence="2">The sequence shown here is derived from an EMBL/GenBank/DDBJ whole genome shotgun (WGS) entry which is preliminary data.</text>
</comment>
<reference evidence="2 3" key="1">
    <citation type="journal article" date="2016" name="Nat. Commun.">
        <title>Thousands of microbial genomes shed light on interconnected biogeochemical processes in an aquifer system.</title>
        <authorList>
            <person name="Anantharaman K."/>
            <person name="Brown C.T."/>
            <person name="Hug L.A."/>
            <person name="Sharon I."/>
            <person name="Castelle C.J."/>
            <person name="Probst A.J."/>
            <person name="Thomas B.C."/>
            <person name="Singh A."/>
            <person name="Wilkins M.J."/>
            <person name="Karaoz U."/>
            <person name="Brodie E.L."/>
            <person name="Williams K.H."/>
            <person name="Hubbard S.S."/>
            <person name="Banfield J.F."/>
        </authorList>
    </citation>
    <scope>NUCLEOTIDE SEQUENCE [LARGE SCALE GENOMIC DNA]</scope>
</reference>
<keyword evidence="1" id="KW-1133">Transmembrane helix</keyword>
<gene>
    <name evidence="2" type="ORF">A2765_04195</name>
</gene>
<protein>
    <recommendedName>
        <fullName evidence="4">Rod shape-determining protein MreD</fullName>
    </recommendedName>
</protein>
<evidence type="ECO:0008006" key="4">
    <source>
        <dbReference type="Google" id="ProtNLM"/>
    </source>
</evidence>
<dbReference type="InterPro" id="IPR046487">
    <property type="entry name" value="DUF6580"/>
</dbReference>